<feature type="region of interest" description="Disordered" evidence="1">
    <location>
        <begin position="41"/>
        <end position="69"/>
    </location>
</feature>
<dbReference type="EMBL" id="UOGL01000596">
    <property type="protein sequence ID" value="VAX41875.1"/>
    <property type="molecule type" value="Genomic_DNA"/>
</dbReference>
<name>A0A3B1E6C1_9ZZZZ</name>
<dbReference type="AlphaFoldDB" id="A0A3B1E6C1"/>
<dbReference type="InterPro" id="IPR003423">
    <property type="entry name" value="OMP_efflux"/>
</dbReference>
<reference evidence="2" key="1">
    <citation type="submission" date="2018-06" db="EMBL/GenBank/DDBJ databases">
        <authorList>
            <person name="Zhirakovskaya E."/>
        </authorList>
    </citation>
    <scope>NUCLEOTIDE SEQUENCE</scope>
</reference>
<dbReference type="Pfam" id="PF02321">
    <property type="entry name" value="OEP"/>
    <property type="match status" value="1"/>
</dbReference>
<dbReference type="PANTHER" id="PTHR30203:SF24">
    <property type="entry name" value="BLR4935 PROTEIN"/>
    <property type="match status" value="1"/>
</dbReference>
<proteinExistence type="predicted"/>
<accession>A0A3B1E6C1</accession>
<evidence type="ECO:0000313" key="2">
    <source>
        <dbReference type="EMBL" id="VAX41875.1"/>
    </source>
</evidence>
<gene>
    <name evidence="2" type="ORF">MNBD_PLANCTO02-3142</name>
</gene>
<feature type="non-terminal residue" evidence="2">
    <location>
        <position position="387"/>
    </location>
</feature>
<dbReference type="SUPFAM" id="SSF56954">
    <property type="entry name" value="Outer membrane efflux proteins (OEP)"/>
    <property type="match status" value="1"/>
</dbReference>
<dbReference type="PANTHER" id="PTHR30203">
    <property type="entry name" value="OUTER MEMBRANE CATION EFFLUX PROTEIN"/>
    <property type="match status" value="1"/>
</dbReference>
<dbReference type="InterPro" id="IPR010131">
    <property type="entry name" value="MdtP/NodT-like"/>
</dbReference>
<organism evidence="2">
    <name type="scientific">hydrothermal vent metagenome</name>
    <dbReference type="NCBI Taxonomy" id="652676"/>
    <lineage>
        <taxon>unclassified sequences</taxon>
        <taxon>metagenomes</taxon>
        <taxon>ecological metagenomes</taxon>
    </lineage>
</organism>
<dbReference type="GO" id="GO:0015562">
    <property type="term" value="F:efflux transmembrane transporter activity"/>
    <property type="evidence" value="ECO:0007669"/>
    <property type="project" value="InterPro"/>
</dbReference>
<evidence type="ECO:0000256" key="1">
    <source>
        <dbReference type="SAM" id="MobiDB-lite"/>
    </source>
</evidence>
<sequence length="387" mass="42050">MRQYTYFNYLLLGCLLTFTCSSCARFRQTASRQIDANPTVSVANTNTTRQDVDSSKKRNHREDIESPRSIKQVAATENIGSDESSVAFLDDSPQQLNPVIPPPAPASDNGSQIEVPIELDAIPSDASVSTLEQLEQLALSNNPTLVQAHAAVNAAHGKWTQVGLYPNPLFLYQGNEIGNGGKAGLQGGAVRQPIVTAGKLDLNQQTASYEISQANSNYQAQQYRVLTSVRIAYYDVLVAQQRIKLTKQLLGLSNKGVKVAEALLAAQQAGKVDLLQARVEANNSRVLLRQATNEKISALQRLESLIGAEQYQVSELTGKWEPMPIKLKFSEVLATIQASSPELSAANANVFRANAKLRRAEVEPIPNVFTQVGAQKDTESGYTVANV</sequence>
<protein>
    <recommendedName>
        <fullName evidence="3">Heavy metal RND efflux outer membrane protein, CzcC family</fullName>
    </recommendedName>
</protein>
<evidence type="ECO:0008006" key="3">
    <source>
        <dbReference type="Google" id="ProtNLM"/>
    </source>
</evidence>
<dbReference type="Gene3D" id="1.20.1600.10">
    <property type="entry name" value="Outer membrane efflux proteins (OEP)"/>
    <property type="match status" value="1"/>
</dbReference>
<feature type="compositionally biased region" description="Basic and acidic residues" evidence="1">
    <location>
        <begin position="50"/>
        <end position="68"/>
    </location>
</feature>